<reference evidence="12" key="1">
    <citation type="journal article" date="2023" name="BMC Genomics">
        <title>Chromosome-level genome assemblies of Cutaneotrichosporon spp. (Trichosporonales, Basidiomycota) reveal imbalanced evolution between nucleotide sequences and chromosome synteny.</title>
        <authorList>
            <person name="Kobayashi Y."/>
            <person name="Kayamori A."/>
            <person name="Aoki K."/>
            <person name="Shiwa Y."/>
            <person name="Matsutani M."/>
            <person name="Fujita N."/>
            <person name="Sugita T."/>
            <person name="Iwasaki W."/>
            <person name="Tanaka N."/>
            <person name="Takashima M."/>
        </authorList>
    </citation>
    <scope>NUCLEOTIDE SEQUENCE</scope>
    <source>
        <strain evidence="12">HIS019</strain>
    </source>
</reference>
<feature type="transmembrane region" description="Helical" evidence="10">
    <location>
        <begin position="81"/>
        <end position="103"/>
    </location>
</feature>
<dbReference type="CDD" id="cd11855">
    <property type="entry name" value="SH3_Sho1p"/>
    <property type="match status" value="1"/>
</dbReference>
<evidence type="ECO:0000256" key="10">
    <source>
        <dbReference type="SAM" id="Phobius"/>
    </source>
</evidence>
<dbReference type="InterPro" id="IPR035522">
    <property type="entry name" value="Sho1_SH3"/>
</dbReference>
<dbReference type="Proteomes" id="UP001233271">
    <property type="component" value="Chromosome 1"/>
</dbReference>
<name>A0AA48I4Z6_9TREE</name>
<gene>
    <name evidence="12" type="primary">SHO1</name>
    <name evidence="12" type="ORF">CcaverHIS019_0106880</name>
</gene>
<dbReference type="GO" id="GO:0005886">
    <property type="term" value="C:plasma membrane"/>
    <property type="evidence" value="ECO:0007669"/>
    <property type="project" value="UniProtKB-SubCell"/>
</dbReference>
<keyword evidence="8 10" id="KW-0472">Membrane</keyword>
<accession>A0AA48I4Z6</accession>
<comment type="subcellular location">
    <subcellularLocation>
        <location evidence="1">Cell membrane</location>
        <topology evidence="1">Multi-pass membrane protein</topology>
    </subcellularLocation>
</comment>
<comment type="similarity">
    <text evidence="2">Belongs to the SHO1 family.</text>
</comment>
<evidence type="ECO:0000259" key="11">
    <source>
        <dbReference type="PROSITE" id="PS50002"/>
    </source>
</evidence>
<evidence type="ECO:0000313" key="13">
    <source>
        <dbReference type="Proteomes" id="UP001233271"/>
    </source>
</evidence>
<keyword evidence="5 10" id="KW-0812">Transmembrane</keyword>
<dbReference type="SMART" id="SM00326">
    <property type="entry name" value="SH3"/>
    <property type="match status" value="1"/>
</dbReference>
<dbReference type="RefSeq" id="XP_060453236.1">
    <property type="nucleotide sequence ID" value="XM_060603099.1"/>
</dbReference>
<feature type="transmembrane region" description="Helical" evidence="10">
    <location>
        <begin position="110"/>
        <end position="131"/>
    </location>
</feature>
<organism evidence="12 13">
    <name type="scientific">Cutaneotrichosporon cavernicola</name>
    <dbReference type="NCBI Taxonomy" id="279322"/>
    <lineage>
        <taxon>Eukaryota</taxon>
        <taxon>Fungi</taxon>
        <taxon>Dikarya</taxon>
        <taxon>Basidiomycota</taxon>
        <taxon>Agaricomycotina</taxon>
        <taxon>Tremellomycetes</taxon>
        <taxon>Trichosporonales</taxon>
        <taxon>Trichosporonaceae</taxon>
        <taxon>Cutaneotrichosporon</taxon>
    </lineage>
</organism>
<keyword evidence="7" id="KW-0346">Stress response</keyword>
<dbReference type="EMBL" id="AP028212">
    <property type="protein sequence ID" value="BEI87970.1"/>
    <property type="molecule type" value="Genomic_DNA"/>
</dbReference>
<evidence type="ECO:0000256" key="4">
    <source>
        <dbReference type="ARBA" id="ARBA00022475"/>
    </source>
</evidence>
<evidence type="ECO:0000256" key="5">
    <source>
        <dbReference type="ARBA" id="ARBA00022692"/>
    </source>
</evidence>
<evidence type="ECO:0000256" key="3">
    <source>
        <dbReference type="ARBA" id="ARBA00022443"/>
    </source>
</evidence>
<keyword evidence="3 9" id="KW-0728">SH3 domain</keyword>
<sequence>MVGRGFDIGAVVRSPPLIATIGVAFVAWFIAFIGQCVVEAQSMAIGTPSLGVLWFAIWVQILVVVFFLISAASGSLSQHRFALAIFTAICVVFSVQGVQNIFYKGNGPRIATGVGWLLLCMVDLVWLLFLTSDEDSWLFYTFGSGTVGGWGGAPSSRRHSGRASRAEAGVYGNESAGLRANGADRGMSSHELPATYANGGMGSSMGYSTPINLDGPSPVKMNATSPQPDFASAIGQSTDTVAYKHKARANYAYSASPDDPNEVSFAKGEILEVHDTTGKWYQVRTVGGQTGIAPSNYLTLL</sequence>
<dbReference type="AlphaFoldDB" id="A0AA48I4Z6"/>
<evidence type="ECO:0000256" key="2">
    <source>
        <dbReference type="ARBA" id="ARBA00009739"/>
    </source>
</evidence>
<dbReference type="SUPFAM" id="SSF50044">
    <property type="entry name" value="SH3-domain"/>
    <property type="match status" value="1"/>
</dbReference>
<protein>
    <recommendedName>
        <fullName evidence="11">SH3 domain-containing protein</fullName>
    </recommendedName>
</protein>
<dbReference type="Gene3D" id="2.30.30.40">
    <property type="entry name" value="SH3 Domains"/>
    <property type="match status" value="1"/>
</dbReference>
<keyword evidence="13" id="KW-1185">Reference proteome</keyword>
<feature type="domain" description="SH3" evidence="11">
    <location>
        <begin position="242"/>
        <end position="301"/>
    </location>
</feature>
<dbReference type="Pfam" id="PF00018">
    <property type="entry name" value="SH3_1"/>
    <property type="match status" value="1"/>
</dbReference>
<evidence type="ECO:0000256" key="7">
    <source>
        <dbReference type="ARBA" id="ARBA00023016"/>
    </source>
</evidence>
<proteinExistence type="inferred from homology"/>
<feature type="transmembrane region" description="Helical" evidence="10">
    <location>
        <begin position="17"/>
        <end position="38"/>
    </location>
</feature>
<keyword evidence="6 10" id="KW-1133">Transmembrane helix</keyword>
<dbReference type="GeneID" id="85491841"/>
<evidence type="ECO:0000313" key="12">
    <source>
        <dbReference type="EMBL" id="BEI87970.1"/>
    </source>
</evidence>
<dbReference type="KEGG" id="ccac:CcaHIS019_0106880"/>
<dbReference type="InterPro" id="IPR001452">
    <property type="entry name" value="SH3_domain"/>
</dbReference>
<evidence type="ECO:0000256" key="6">
    <source>
        <dbReference type="ARBA" id="ARBA00022989"/>
    </source>
</evidence>
<feature type="transmembrane region" description="Helical" evidence="10">
    <location>
        <begin position="50"/>
        <end position="69"/>
    </location>
</feature>
<evidence type="ECO:0000256" key="8">
    <source>
        <dbReference type="ARBA" id="ARBA00023136"/>
    </source>
</evidence>
<evidence type="ECO:0000256" key="9">
    <source>
        <dbReference type="PROSITE-ProRule" id="PRU00192"/>
    </source>
</evidence>
<dbReference type="InterPro" id="IPR036028">
    <property type="entry name" value="SH3-like_dom_sf"/>
</dbReference>
<evidence type="ECO:0000256" key="1">
    <source>
        <dbReference type="ARBA" id="ARBA00004651"/>
    </source>
</evidence>
<dbReference type="PROSITE" id="PS50002">
    <property type="entry name" value="SH3"/>
    <property type="match status" value="1"/>
</dbReference>
<keyword evidence="4" id="KW-1003">Cell membrane</keyword>